<proteinExistence type="predicted"/>
<gene>
    <name evidence="1" type="ORF">EDC19_0859</name>
</gene>
<organism evidence="1 2">
    <name type="scientific">Natranaerovirga hydrolytica</name>
    <dbReference type="NCBI Taxonomy" id="680378"/>
    <lineage>
        <taxon>Bacteria</taxon>
        <taxon>Bacillati</taxon>
        <taxon>Bacillota</taxon>
        <taxon>Clostridia</taxon>
        <taxon>Lachnospirales</taxon>
        <taxon>Natranaerovirgaceae</taxon>
        <taxon>Natranaerovirga</taxon>
    </lineage>
</organism>
<evidence type="ECO:0000313" key="1">
    <source>
        <dbReference type="EMBL" id="TCK98439.1"/>
    </source>
</evidence>
<dbReference type="Proteomes" id="UP000294545">
    <property type="component" value="Unassembled WGS sequence"/>
</dbReference>
<reference evidence="1 2" key="1">
    <citation type="submission" date="2019-03" db="EMBL/GenBank/DDBJ databases">
        <title>Genomic Encyclopedia of Type Strains, Phase IV (KMG-IV): sequencing the most valuable type-strain genomes for metagenomic binning, comparative biology and taxonomic classification.</title>
        <authorList>
            <person name="Goeker M."/>
        </authorList>
    </citation>
    <scope>NUCLEOTIDE SEQUENCE [LARGE SCALE GENOMIC DNA]</scope>
    <source>
        <strain evidence="1 2">DSM 24176</strain>
    </source>
</reference>
<dbReference type="EMBL" id="SMGQ01000011">
    <property type="protein sequence ID" value="TCK98439.1"/>
    <property type="molecule type" value="Genomic_DNA"/>
</dbReference>
<name>A0A4R1N5Z8_9FIRM</name>
<protein>
    <submittedName>
        <fullName evidence="1">Uncharacterized protein</fullName>
    </submittedName>
</protein>
<sequence length="47" mass="5148">MMCLRELMVGENQYNSKVLNHSGAVSLNNSKCLTVCPVIGKGLIEPR</sequence>
<evidence type="ECO:0000313" key="2">
    <source>
        <dbReference type="Proteomes" id="UP000294545"/>
    </source>
</evidence>
<comment type="caution">
    <text evidence="1">The sequence shown here is derived from an EMBL/GenBank/DDBJ whole genome shotgun (WGS) entry which is preliminary data.</text>
</comment>
<accession>A0A4R1N5Z8</accession>
<dbReference type="AlphaFoldDB" id="A0A4R1N5Z8"/>
<keyword evidence="2" id="KW-1185">Reference proteome</keyword>